<name>A0ABU8M4N0_9PSEU</name>
<keyword evidence="2" id="KW-0812">Transmembrane</keyword>
<sequence>MTEQQIPTPPTGPTRARESGTSVDRPSRAWLGWVRFGGVVMTVIGAFAVIEGLYALFSPTFVTLTGAGVLLLDLTAWGWLHLLLGVLVLATGLSLAGSAPSWARGTGIVLVALNMIVQLAFLPAYPIWSICMIVLGLVVIYALMVTWDEAAD</sequence>
<dbReference type="EMBL" id="JBBEGM010000004">
    <property type="protein sequence ID" value="MEJ2862026.1"/>
    <property type="molecule type" value="Genomic_DNA"/>
</dbReference>
<keyword evidence="2" id="KW-1133">Transmembrane helix</keyword>
<feature type="transmembrane region" description="Helical" evidence="2">
    <location>
        <begin position="76"/>
        <end position="95"/>
    </location>
</feature>
<feature type="transmembrane region" description="Helical" evidence="2">
    <location>
        <begin position="102"/>
        <end position="121"/>
    </location>
</feature>
<protein>
    <recommendedName>
        <fullName evidence="3">DUF7144 domain-containing protein</fullName>
    </recommendedName>
</protein>
<evidence type="ECO:0000256" key="2">
    <source>
        <dbReference type="SAM" id="Phobius"/>
    </source>
</evidence>
<keyword evidence="2" id="KW-0472">Membrane</keyword>
<dbReference type="InterPro" id="IPR055568">
    <property type="entry name" value="DUF7144"/>
</dbReference>
<dbReference type="Proteomes" id="UP001369736">
    <property type="component" value="Unassembled WGS sequence"/>
</dbReference>
<reference evidence="4 5" key="1">
    <citation type="submission" date="2024-03" db="EMBL/GenBank/DDBJ databases">
        <title>Actinomycetospora sp. OC33-EN07, a novel actinomycete isolated from wild orchid (Aerides multiflora).</title>
        <authorList>
            <person name="Suriyachadkun C."/>
        </authorList>
    </citation>
    <scope>NUCLEOTIDE SEQUENCE [LARGE SCALE GENOMIC DNA]</scope>
    <source>
        <strain evidence="4 5">OC33-EN07</strain>
    </source>
</reference>
<keyword evidence="5" id="KW-1185">Reference proteome</keyword>
<feature type="domain" description="DUF7144" evidence="3">
    <location>
        <begin position="33"/>
        <end position="147"/>
    </location>
</feature>
<dbReference type="Pfam" id="PF23636">
    <property type="entry name" value="DUF7144"/>
    <property type="match status" value="1"/>
</dbReference>
<accession>A0ABU8M4N0</accession>
<feature type="transmembrane region" description="Helical" evidence="2">
    <location>
        <begin position="33"/>
        <end position="56"/>
    </location>
</feature>
<evidence type="ECO:0000259" key="3">
    <source>
        <dbReference type="Pfam" id="PF23636"/>
    </source>
</evidence>
<gene>
    <name evidence="4" type="ORF">WCD58_12715</name>
</gene>
<organism evidence="4 5">
    <name type="scientific">Actinomycetospora flava</name>
    <dbReference type="NCBI Taxonomy" id="3129232"/>
    <lineage>
        <taxon>Bacteria</taxon>
        <taxon>Bacillati</taxon>
        <taxon>Actinomycetota</taxon>
        <taxon>Actinomycetes</taxon>
        <taxon>Pseudonocardiales</taxon>
        <taxon>Pseudonocardiaceae</taxon>
        <taxon>Actinomycetospora</taxon>
    </lineage>
</organism>
<evidence type="ECO:0000313" key="5">
    <source>
        <dbReference type="Proteomes" id="UP001369736"/>
    </source>
</evidence>
<comment type="caution">
    <text evidence="4">The sequence shown here is derived from an EMBL/GenBank/DDBJ whole genome shotgun (WGS) entry which is preliminary data.</text>
</comment>
<evidence type="ECO:0000313" key="4">
    <source>
        <dbReference type="EMBL" id="MEJ2862026.1"/>
    </source>
</evidence>
<proteinExistence type="predicted"/>
<feature type="region of interest" description="Disordered" evidence="1">
    <location>
        <begin position="1"/>
        <end position="23"/>
    </location>
</feature>
<evidence type="ECO:0000256" key="1">
    <source>
        <dbReference type="SAM" id="MobiDB-lite"/>
    </source>
</evidence>
<feature type="transmembrane region" description="Helical" evidence="2">
    <location>
        <begin position="127"/>
        <end position="147"/>
    </location>
</feature>
<dbReference type="RefSeq" id="WP_337703315.1">
    <property type="nucleotide sequence ID" value="NZ_JBBEGM010000004.1"/>
</dbReference>